<accession>A0ABN8E0D8</accession>
<comment type="cofactor">
    <cofactor evidence="1">
        <name>Zn(2+)</name>
        <dbReference type="ChEBI" id="CHEBI:29105"/>
    </cofactor>
</comment>
<evidence type="ECO:0000313" key="12">
    <source>
        <dbReference type="Proteomes" id="UP000838748"/>
    </source>
</evidence>
<keyword evidence="4" id="KW-0479">Metal-binding</keyword>
<dbReference type="InterPro" id="IPR016047">
    <property type="entry name" value="M23ase_b-sheet_dom"/>
</dbReference>
<organism evidence="11 12">
    <name type="scientific">Vibrio marisflavi CECT 7928</name>
    <dbReference type="NCBI Taxonomy" id="634439"/>
    <lineage>
        <taxon>Bacteria</taxon>
        <taxon>Pseudomonadati</taxon>
        <taxon>Pseudomonadota</taxon>
        <taxon>Gammaproteobacteria</taxon>
        <taxon>Vibrionales</taxon>
        <taxon>Vibrionaceae</taxon>
        <taxon>Vibrio</taxon>
    </lineage>
</organism>
<evidence type="ECO:0000259" key="9">
    <source>
        <dbReference type="Pfam" id="PF04225"/>
    </source>
</evidence>
<keyword evidence="12" id="KW-1185">Reference proteome</keyword>
<protein>
    <submittedName>
        <fullName evidence="11">Murein DD-endopeptidase MepM</fullName>
        <ecNumber evidence="11">3.4.24.-</ecNumber>
    </submittedName>
</protein>
<feature type="domain" description="Csd3-like second N-terminal" evidence="10">
    <location>
        <begin position="159"/>
        <end position="281"/>
    </location>
</feature>
<comment type="subcellular location">
    <subcellularLocation>
        <location evidence="2">Cell envelope</location>
    </subcellularLocation>
</comment>
<proteinExistence type="predicted"/>
<dbReference type="PANTHER" id="PTHR21666">
    <property type="entry name" value="PEPTIDASE-RELATED"/>
    <property type="match status" value="1"/>
</dbReference>
<feature type="domain" description="M23ase beta-sheet core" evidence="8">
    <location>
        <begin position="293"/>
        <end position="386"/>
    </location>
</feature>
<name>A0ABN8E0D8_9VIBR</name>
<gene>
    <name evidence="11" type="primary">mepM_1</name>
    <name evidence="11" type="ORF">VMF7928_01284</name>
</gene>
<dbReference type="Pfam" id="PF19425">
    <property type="entry name" value="Csd3_N2"/>
    <property type="match status" value="1"/>
</dbReference>
<dbReference type="CDD" id="cd12797">
    <property type="entry name" value="M23_peptidase"/>
    <property type="match status" value="1"/>
</dbReference>
<evidence type="ECO:0000256" key="5">
    <source>
        <dbReference type="ARBA" id="ARBA00022801"/>
    </source>
</evidence>
<dbReference type="Pfam" id="PF04225">
    <property type="entry name" value="LysM_OapA"/>
    <property type="match status" value="1"/>
</dbReference>
<reference evidence="11" key="1">
    <citation type="submission" date="2021-11" db="EMBL/GenBank/DDBJ databases">
        <authorList>
            <person name="Rodrigo-Torres L."/>
            <person name="Arahal R. D."/>
            <person name="Lucena T."/>
        </authorList>
    </citation>
    <scope>NUCLEOTIDE SEQUENCE</scope>
    <source>
        <strain evidence="11">CECT 7928</strain>
    </source>
</reference>
<evidence type="ECO:0000256" key="7">
    <source>
        <dbReference type="ARBA" id="ARBA00023049"/>
    </source>
</evidence>
<evidence type="ECO:0000313" key="11">
    <source>
        <dbReference type="EMBL" id="CAH0537732.1"/>
    </source>
</evidence>
<dbReference type="Gene3D" id="3.10.450.350">
    <property type="match status" value="2"/>
</dbReference>
<dbReference type="SUPFAM" id="SSF51261">
    <property type="entry name" value="Duplicated hybrid motif"/>
    <property type="match status" value="1"/>
</dbReference>
<evidence type="ECO:0000256" key="2">
    <source>
        <dbReference type="ARBA" id="ARBA00004196"/>
    </source>
</evidence>
<dbReference type="InterPro" id="IPR007340">
    <property type="entry name" value="LysM_Opacity-associatedA"/>
</dbReference>
<feature type="domain" description="Opacity-associated protein A LysM-like" evidence="9">
    <location>
        <begin position="71"/>
        <end position="153"/>
    </location>
</feature>
<dbReference type="InterPro" id="IPR045834">
    <property type="entry name" value="Csd3_N2"/>
</dbReference>
<keyword evidence="6" id="KW-0862">Zinc</keyword>
<evidence type="ECO:0000259" key="10">
    <source>
        <dbReference type="Pfam" id="PF19425"/>
    </source>
</evidence>
<comment type="caution">
    <text evidence="11">The sequence shown here is derived from an EMBL/GenBank/DDBJ whole genome shotgun (WGS) entry which is preliminary data.</text>
</comment>
<dbReference type="InterPro" id="IPR011055">
    <property type="entry name" value="Dup_hybrid_motif"/>
</dbReference>
<evidence type="ECO:0000256" key="6">
    <source>
        <dbReference type="ARBA" id="ARBA00022833"/>
    </source>
</evidence>
<dbReference type="Proteomes" id="UP000838748">
    <property type="component" value="Unassembled WGS sequence"/>
</dbReference>
<evidence type="ECO:0000259" key="8">
    <source>
        <dbReference type="Pfam" id="PF01551"/>
    </source>
</evidence>
<dbReference type="InterPro" id="IPR050570">
    <property type="entry name" value="Cell_wall_metabolism_enzyme"/>
</dbReference>
<sequence length="434" mass="48579">MVPRSFAERFATFSKQKKIFIASLPIVAGVVFTSLNQNLSHVSVSVTVPSVSYPEPSSAAPATPIDIPDYEYVIKSGDSLSVIFEKLGFSYKEMMKIMETDLNYLKLDTLKPGDTLKFWRSDDHKFLQKMELQFSLAERALYSRLDDGSYSYDDVTVPGVWKDYAITGTIQGSFSKSVNALGIGNNEIEQIVSVLGDKINFTRDLRAGDKFEVVEARQFVDGKATGNKEIQAIKVFNRGQVITAYLYKDGQYYDKDGRSLERAFQRKPFVGRYRMSSSFDPKRRHPVTGRIAPHNGTDWALPTGTSIVSTGDGIVTLVRNHPYAGKYVVIQHGNNYKTRYLHLSKILVKRGQRVKRGQKIALSGRTGRVTGPHIHYELIVKGRPVNAVTAKIPMAHSVPKSEMKDFIAQRNRLDALLNQKQLQLASNSSPNAKS</sequence>
<dbReference type="PANTHER" id="PTHR21666:SF292">
    <property type="entry name" value="MUREIN DD-ENDOPEPTIDASE MEPM"/>
    <property type="match status" value="1"/>
</dbReference>
<keyword evidence="5 11" id="KW-0378">Hydrolase</keyword>
<dbReference type="EC" id="3.4.24.-" evidence="11"/>
<evidence type="ECO:0000256" key="1">
    <source>
        <dbReference type="ARBA" id="ARBA00001947"/>
    </source>
</evidence>
<keyword evidence="7" id="KW-0482">Metalloprotease</keyword>
<dbReference type="EMBL" id="CAKLDM010000001">
    <property type="protein sequence ID" value="CAH0537732.1"/>
    <property type="molecule type" value="Genomic_DNA"/>
</dbReference>
<dbReference type="Gene3D" id="2.70.70.10">
    <property type="entry name" value="Glucose Permease (Domain IIA)"/>
    <property type="match status" value="1"/>
</dbReference>
<dbReference type="Pfam" id="PF01551">
    <property type="entry name" value="Peptidase_M23"/>
    <property type="match status" value="1"/>
</dbReference>
<evidence type="ECO:0000256" key="3">
    <source>
        <dbReference type="ARBA" id="ARBA00022670"/>
    </source>
</evidence>
<dbReference type="RefSeq" id="WP_237360626.1">
    <property type="nucleotide sequence ID" value="NZ_CAKLDM010000001.1"/>
</dbReference>
<dbReference type="GO" id="GO:0016787">
    <property type="term" value="F:hydrolase activity"/>
    <property type="evidence" value="ECO:0007669"/>
    <property type="project" value="UniProtKB-KW"/>
</dbReference>
<evidence type="ECO:0000256" key="4">
    <source>
        <dbReference type="ARBA" id="ARBA00022723"/>
    </source>
</evidence>
<keyword evidence="3" id="KW-0645">Protease</keyword>